<dbReference type="Proteomes" id="UP000192575">
    <property type="component" value="Unassembled WGS sequence"/>
</dbReference>
<organism evidence="2 3">
    <name type="scientific">Ligilactobacillus salivarius</name>
    <dbReference type="NCBI Taxonomy" id="1624"/>
    <lineage>
        <taxon>Bacteria</taxon>
        <taxon>Bacillati</taxon>
        <taxon>Bacillota</taxon>
        <taxon>Bacilli</taxon>
        <taxon>Lactobacillales</taxon>
        <taxon>Lactobacillaceae</taxon>
        <taxon>Ligilactobacillus</taxon>
    </lineage>
</organism>
<feature type="compositionally biased region" description="Acidic residues" evidence="1">
    <location>
        <begin position="282"/>
        <end position="292"/>
    </location>
</feature>
<protein>
    <submittedName>
        <fullName evidence="2">Uncharacterized protein</fullName>
    </submittedName>
</protein>
<dbReference type="EMBL" id="NBEF01000017">
    <property type="protein sequence ID" value="OQQ90507.1"/>
    <property type="molecule type" value="Genomic_DNA"/>
</dbReference>
<comment type="caution">
    <text evidence="2">The sequence shown here is derived from an EMBL/GenBank/DDBJ whole genome shotgun (WGS) entry which is preliminary data.</text>
</comment>
<evidence type="ECO:0000256" key="1">
    <source>
        <dbReference type="SAM" id="MobiDB-lite"/>
    </source>
</evidence>
<dbReference type="AlphaFoldDB" id="A0A1V9RBH2"/>
<feature type="compositionally biased region" description="Acidic residues" evidence="1">
    <location>
        <begin position="247"/>
        <end position="270"/>
    </location>
</feature>
<reference evidence="2 3" key="1">
    <citation type="submission" date="2017-03" db="EMBL/GenBank/DDBJ databases">
        <title>Phylogenomics and comparative genomics of Lactobacillus salivarius, a mammalian gut commensal.</title>
        <authorList>
            <person name="Harris H.M."/>
        </authorList>
    </citation>
    <scope>NUCLEOTIDE SEQUENCE [LARGE SCALE GENOMIC DNA]</scope>
    <source>
        <strain evidence="2 3">JCM 1047</strain>
    </source>
</reference>
<dbReference type="RefSeq" id="WP_081534264.1">
    <property type="nucleotide sequence ID" value="NZ_NBEF01000017.1"/>
</dbReference>
<sequence length="292" mass="33507">MIIAGKVRRISLEKLGDWNESEFVVTLQVANTELSFPVTREEVGNYRVDDFLAFDLRAIRLKEINKSKPEDAKFSQSLYDRQSRVQEFERQAGIQNVINNNPEYVDENYDDDNYDDYDDHDEDEATKESEETTSSQQNTVAIPRNTNRFNEQNSVSQDDTETVEDIMNNDDEMSDEEIAARVGKRDESEIDTEPIVPPRVDTMDPGTITEADYQKASQDQQDNTDETSKEEDTQEQNNEEKPANQLETDDEEGEPIDDLDEDETDDEEMNEATGGLFNGDQDYGDQSDDEDE</sequence>
<feature type="compositionally biased region" description="Acidic residues" evidence="1">
    <location>
        <begin position="104"/>
        <end position="125"/>
    </location>
</feature>
<feature type="compositionally biased region" description="Polar residues" evidence="1">
    <location>
        <begin position="136"/>
        <end position="157"/>
    </location>
</feature>
<gene>
    <name evidence="2" type="ORF">B6U56_04270</name>
</gene>
<feature type="region of interest" description="Disordered" evidence="1">
    <location>
        <begin position="91"/>
        <end position="292"/>
    </location>
</feature>
<proteinExistence type="predicted"/>
<evidence type="ECO:0000313" key="3">
    <source>
        <dbReference type="Proteomes" id="UP000192575"/>
    </source>
</evidence>
<accession>A0A1V9RBH2</accession>
<evidence type="ECO:0000313" key="2">
    <source>
        <dbReference type="EMBL" id="OQQ90507.1"/>
    </source>
</evidence>
<feature type="compositionally biased region" description="Acidic residues" evidence="1">
    <location>
        <begin position="158"/>
        <end position="177"/>
    </location>
</feature>
<name>A0A1V9RBH2_9LACO</name>